<comment type="caution">
    <text evidence="2">The sequence shown here is derived from an EMBL/GenBank/DDBJ whole genome shotgun (WGS) entry which is preliminary data.</text>
</comment>
<reference evidence="2 3" key="1">
    <citation type="submission" date="2011-01" db="EMBL/GenBank/DDBJ databases">
        <title>Shigella flexneri CDC 796-83 whole genome shotgun sequencing project.</title>
        <authorList>
            <person name="Mane S.P."/>
            <person name="Sobral B.W."/>
            <person name="Cebula T."/>
            <person name="Chertkov O."/>
            <person name="Munk A.C."/>
            <person name="Tapia R."/>
            <person name="Green L."/>
            <person name="Rogers Y."/>
            <person name="Detter J.C."/>
            <person name="Bruce D."/>
            <person name="Brettin T.S."/>
        </authorList>
    </citation>
    <scope>NUCLEOTIDE SEQUENCE [LARGE SCALE GENOMIC DNA]</scope>
    <source>
        <strain evidence="2 3">CDC 796-83</strain>
    </source>
</reference>
<gene>
    <name evidence="2" type="ORF">SGF_00653</name>
</gene>
<evidence type="ECO:0000256" key="1">
    <source>
        <dbReference type="SAM" id="SignalP"/>
    </source>
</evidence>
<evidence type="ECO:0000313" key="2">
    <source>
        <dbReference type="EMBL" id="EFW61836.1"/>
    </source>
</evidence>
<dbReference type="EMBL" id="AERO01000030">
    <property type="protein sequence ID" value="EFW61836.1"/>
    <property type="molecule type" value="Genomic_DNA"/>
</dbReference>
<dbReference type="AlphaFoldDB" id="A0A6N3QQM6"/>
<dbReference type="Proteomes" id="UP000003302">
    <property type="component" value="Unassembled WGS sequence"/>
</dbReference>
<accession>A0A6N3QQM6</accession>
<proteinExistence type="predicted"/>
<sequence>MIKQTFVALLLSVGASSVFAAGTVKVFSNGSSEAKTLTGAEHLIDLVG</sequence>
<organism evidence="2 3">
    <name type="scientific">Shigella flexneri CDC 796-83</name>
    <dbReference type="NCBI Taxonomy" id="945360"/>
    <lineage>
        <taxon>Bacteria</taxon>
        <taxon>Pseudomonadati</taxon>
        <taxon>Pseudomonadota</taxon>
        <taxon>Gammaproteobacteria</taxon>
        <taxon>Enterobacterales</taxon>
        <taxon>Enterobacteriaceae</taxon>
        <taxon>Shigella</taxon>
    </lineage>
</organism>
<name>A0A6N3QQM6_SHIFL</name>
<evidence type="ECO:0000313" key="3">
    <source>
        <dbReference type="Proteomes" id="UP000003302"/>
    </source>
</evidence>
<keyword evidence="1" id="KW-0732">Signal</keyword>
<protein>
    <submittedName>
        <fullName evidence="2">YjbG polysaccharide synthesis-related protein</fullName>
    </submittedName>
</protein>
<feature type="chain" id="PRO_5027037541" evidence="1">
    <location>
        <begin position="21"/>
        <end position="48"/>
    </location>
</feature>
<feature type="signal peptide" evidence="1">
    <location>
        <begin position="1"/>
        <end position="20"/>
    </location>
</feature>